<accession>A0A6J7EQZ2</accession>
<proteinExistence type="predicted"/>
<reference evidence="1" key="1">
    <citation type="submission" date="2020-05" db="EMBL/GenBank/DDBJ databases">
        <authorList>
            <person name="Chiriac C."/>
            <person name="Salcher M."/>
            <person name="Ghai R."/>
            <person name="Kavagutti S V."/>
        </authorList>
    </citation>
    <scope>NUCLEOTIDE SEQUENCE</scope>
</reference>
<dbReference type="InterPro" id="IPR011256">
    <property type="entry name" value="Reg_factor_effector_dom_sf"/>
</dbReference>
<evidence type="ECO:0000313" key="1">
    <source>
        <dbReference type="EMBL" id="CAB4885576.1"/>
    </source>
</evidence>
<dbReference type="EMBL" id="CAFBLS010000275">
    <property type="protein sequence ID" value="CAB4885576.1"/>
    <property type="molecule type" value="Genomic_DNA"/>
</dbReference>
<sequence length="192" mass="21365">MTEQQEYRVLEVRGVVELREYAPWVVADVIASGSAEQAGSAAFRPLFQYISGANRSAEPLAMTAPVIQQPASERLAMTAPVIQEAAGADEWTVSFVLPSGRSLSEYPIPTNTRVSLRAVPGETAAAIRWSGRWTSSNIARRTENLRRVMAEAGWQESAEPRWARFDPPWKPSFARRNEIVIPVRRPREGSED</sequence>
<gene>
    <name evidence="1" type="ORF">UFOPK3402_01775</name>
</gene>
<dbReference type="SUPFAM" id="SSF55136">
    <property type="entry name" value="Probable bacterial effector-binding domain"/>
    <property type="match status" value="1"/>
</dbReference>
<dbReference type="Gene3D" id="3.20.80.10">
    <property type="entry name" value="Regulatory factor, effector binding domain"/>
    <property type="match status" value="1"/>
</dbReference>
<protein>
    <submittedName>
        <fullName evidence="1">Unannotated protein</fullName>
    </submittedName>
</protein>
<dbReference type="PANTHER" id="PTHR11220">
    <property type="entry name" value="HEME-BINDING PROTEIN-RELATED"/>
    <property type="match status" value="1"/>
</dbReference>
<name>A0A6J7EQZ2_9ZZZZ</name>
<dbReference type="PANTHER" id="PTHR11220:SF58">
    <property type="entry name" value="SOUL HEME-BINDING FAMILY PROTEIN"/>
    <property type="match status" value="1"/>
</dbReference>
<dbReference type="InterPro" id="IPR006917">
    <property type="entry name" value="SOUL_heme-bd"/>
</dbReference>
<dbReference type="AlphaFoldDB" id="A0A6J7EQZ2"/>
<dbReference type="Pfam" id="PF04832">
    <property type="entry name" value="SOUL"/>
    <property type="match status" value="1"/>
</dbReference>
<organism evidence="1">
    <name type="scientific">freshwater metagenome</name>
    <dbReference type="NCBI Taxonomy" id="449393"/>
    <lineage>
        <taxon>unclassified sequences</taxon>
        <taxon>metagenomes</taxon>
        <taxon>ecological metagenomes</taxon>
    </lineage>
</organism>